<comment type="subcellular location">
    <subcellularLocation>
        <location evidence="1">Membrane</location>
    </subcellularLocation>
</comment>
<evidence type="ECO:0000256" key="4">
    <source>
        <dbReference type="ARBA" id="ARBA00023157"/>
    </source>
</evidence>
<feature type="domain" description="Ig-like" evidence="7">
    <location>
        <begin position="1"/>
        <end position="74"/>
    </location>
</feature>
<keyword evidence="4" id="KW-1015">Disulfide bond</keyword>
<evidence type="ECO:0000259" key="7">
    <source>
        <dbReference type="PROSITE" id="PS50835"/>
    </source>
</evidence>
<dbReference type="GO" id="GO:0050852">
    <property type="term" value="P:T cell receptor signaling pathway"/>
    <property type="evidence" value="ECO:0007669"/>
    <property type="project" value="TreeGrafter"/>
</dbReference>
<dbReference type="GO" id="GO:0001817">
    <property type="term" value="P:regulation of cytokine production"/>
    <property type="evidence" value="ECO:0007669"/>
    <property type="project" value="TreeGrafter"/>
</dbReference>
<dbReference type="GO" id="GO:0009897">
    <property type="term" value="C:external side of plasma membrane"/>
    <property type="evidence" value="ECO:0007669"/>
    <property type="project" value="TreeGrafter"/>
</dbReference>
<accession>A0A673G9I3</accession>
<reference evidence="8" key="1">
    <citation type="submission" date="2025-08" db="UniProtKB">
        <authorList>
            <consortium name="Ensembl"/>
        </authorList>
    </citation>
    <scope>IDENTIFICATION</scope>
</reference>
<dbReference type="GO" id="GO:1903037">
    <property type="term" value="P:regulation of leukocyte cell-cell adhesion"/>
    <property type="evidence" value="ECO:0007669"/>
    <property type="project" value="UniProtKB-ARBA"/>
</dbReference>
<dbReference type="SMART" id="SM00409">
    <property type="entry name" value="IG"/>
    <property type="match status" value="2"/>
</dbReference>
<dbReference type="InterPro" id="IPR050504">
    <property type="entry name" value="IgSF_BTN/MOG"/>
</dbReference>
<evidence type="ECO:0000256" key="5">
    <source>
        <dbReference type="ARBA" id="ARBA00023180"/>
    </source>
</evidence>
<evidence type="ECO:0000256" key="2">
    <source>
        <dbReference type="ARBA" id="ARBA00022729"/>
    </source>
</evidence>
<protein>
    <recommendedName>
        <fullName evidence="7">Ig-like domain-containing protein</fullName>
    </recommendedName>
</protein>
<dbReference type="InterPro" id="IPR013783">
    <property type="entry name" value="Ig-like_fold"/>
</dbReference>
<reference evidence="8" key="2">
    <citation type="submission" date="2025-09" db="UniProtKB">
        <authorList>
            <consortium name="Ensembl"/>
        </authorList>
    </citation>
    <scope>IDENTIFICATION</scope>
</reference>
<evidence type="ECO:0000256" key="3">
    <source>
        <dbReference type="ARBA" id="ARBA00023136"/>
    </source>
</evidence>
<name>A0A673G9I3_9TELE</name>
<keyword evidence="9" id="KW-1185">Reference proteome</keyword>
<dbReference type="Gene3D" id="2.60.40.10">
    <property type="entry name" value="Immunoglobulins"/>
    <property type="match status" value="2"/>
</dbReference>
<dbReference type="GO" id="GO:0005102">
    <property type="term" value="F:signaling receptor binding"/>
    <property type="evidence" value="ECO:0007669"/>
    <property type="project" value="TreeGrafter"/>
</dbReference>
<dbReference type="SUPFAM" id="SSF48726">
    <property type="entry name" value="Immunoglobulin"/>
    <property type="match status" value="2"/>
</dbReference>
<dbReference type="PANTHER" id="PTHR24100:SF130">
    <property type="entry name" value="BUTYROPHILIN-LIKE PROTEIN 9"/>
    <property type="match status" value="1"/>
</dbReference>
<dbReference type="PANTHER" id="PTHR24100">
    <property type="entry name" value="BUTYROPHILIN"/>
    <property type="match status" value="1"/>
</dbReference>
<proteinExistence type="predicted"/>
<dbReference type="InterPro" id="IPR036179">
    <property type="entry name" value="Ig-like_dom_sf"/>
</dbReference>
<dbReference type="InterPro" id="IPR003599">
    <property type="entry name" value="Ig_sub"/>
</dbReference>
<evidence type="ECO:0000313" key="9">
    <source>
        <dbReference type="Proteomes" id="UP000472270"/>
    </source>
</evidence>
<keyword evidence="6" id="KW-0393">Immunoglobulin domain</keyword>
<keyword evidence="3" id="KW-0472">Membrane</keyword>
<feature type="domain" description="Ig-like" evidence="7">
    <location>
        <begin position="93"/>
        <end position="184"/>
    </location>
</feature>
<dbReference type="Ensembl" id="ENSSRHT00000009131.1">
    <property type="protein sequence ID" value="ENSSRHP00000008851.1"/>
    <property type="gene ID" value="ENSSRHG00000005113.1"/>
</dbReference>
<dbReference type="FunFam" id="2.60.40.10:FF:000142">
    <property type="entry name" value="V-set domain-containing T-cell activation inhibitor 1"/>
    <property type="match status" value="1"/>
</dbReference>
<dbReference type="InterPro" id="IPR007110">
    <property type="entry name" value="Ig-like_dom"/>
</dbReference>
<dbReference type="Proteomes" id="UP000472270">
    <property type="component" value="Unassembled WGS sequence"/>
</dbReference>
<dbReference type="PROSITE" id="PS50835">
    <property type="entry name" value="IG_LIKE"/>
    <property type="match status" value="2"/>
</dbReference>
<evidence type="ECO:0000313" key="8">
    <source>
        <dbReference type="Ensembl" id="ENSSRHP00000008851.1"/>
    </source>
</evidence>
<dbReference type="Pfam" id="PF07686">
    <property type="entry name" value="V-set"/>
    <property type="match status" value="2"/>
</dbReference>
<evidence type="ECO:0000256" key="1">
    <source>
        <dbReference type="ARBA" id="ARBA00004370"/>
    </source>
</evidence>
<dbReference type="GO" id="GO:0050863">
    <property type="term" value="P:regulation of T cell activation"/>
    <property type="evidence" value="ECO:0007669"/>
    <property type="project" value="UniProtKB-ARBA"/>
</dbReference>
<sequence>MEIKWWHFTNMVCQYKNGQVKLDREYAGRVHFPVNLEKGNLSLKIRDVRKSQSGQYTCEVLHEQQVKKEHIYLDVKSVDFRLVVPEHTIYADQGADVNLQVHFSPITSAESLTVNWLKEKVFIYEYVHGKEIRHRHYEDRVGLIIQELSRGNIILTLKNVQLSDSGSYTCQVKYEEYTGEKKIELHVGGKRKLFFHYLKAVFHYLISVDHHC</sequence>
<evidence type="ECO:0000256" key="6">
    <source>
        <dbReference type="ARBA" id="ARBA00023319"/>
    </source>
</evidence>
<organism evidence="8 9">
    <name type="scientific">Sinocyclocheilus rhinocerous</name>
    <dbReference type="NCBI Taxonomy" id="307959"/>
    <lineage>
        <taxon>Eukaryota</taxon>
        <taxon>Metazoa</taxon>
        <taxon>Chordata</taxon>
        <taxon>Craniata</taxon>
        <taxon>Vertebrata</taxon>
        <taxon>Euteleostomi</taxon>
        <taxon>Actinopterygii</taxon>
        <taxon>Neopterygii</taxon>
        <taxon>Teleostei</taxon>
        <taxon>Ostariophysi</taxon>
        <taxon>Cypriniformes</taxon>
        <taxon>Cyprinidae</taxon>
        <taxon>Cyprininae</taxon>
        <taxon>Sinocyclocheilus</taxon>
    </lineage>
</organism>
<keyword evidence="2" id="KW-0732">Signal</keyword>
<dbReference type="InterPro" id="IPR013106">
    <property type="entry name" value="Ig_V-set"/>
</dbReference>
<dbReference type="AlphaFoldDB" id="A0A673G9I3"/>
<keyword evidence="5" id="KW-0325">Glycoprotein</keyword>